<dbReference type="OrthoDB" id="953246at2"/>
<dbReference type="RefSeq" id="WP_114067708.1">
    <property type="nucleotide sequence ID" value="NZ_CP030850.1"/>
</dbReference>
<sequence length="137" mass="15119">MRSTLLVLFLVGLFSCKEKQLSPEELQPLVGKWRVTSIQPAGKTEWEFVTQSGQHQFEIRYDGVILGPDGLPICCGPKYLKVNGKVFTIVPKEGLPDNPLCALVNCVGCETLEMDLQGDGLTTNTCNGSGRSRYERI</sequence>
<dbReference type="KEGG" id="run:DR864_14785"/>
<protein>
    <recommendedName>
        <fullName evidence="3">Lipocalin-like domain-containing protein</fullName>
    </recommendedName>
</protein>
<proteinExistence type="predicted"/>
<dbReference type="Proteomes" id="UP000251993">
    <property type="component" value="Chromosome"/>
</dbReference>
<organism evidence="1 2">
    <name type="scientific">Runella rosea</name>
    <dbReference type="NCBI Taxonomy" id="2259595"/>
    <lineage>
        <taxon>Bacteria</taxon>
        <taxon>Pseudomonadati</taxon>
        <taxon>Bacteroidota</taxon>
        <taxon>Cytophagia</taxon>
        <taxon>Cytophagales</taxon>
        <taxon>Spirosomataceae</taxon>
        <taxon>Runella</taxon>
    </lineage>
</organism>
<dbReference type="PROSITE" id="PS51257">
    <property type="entry name" value="PROKAR_LIPOPROTEIN"/>
    <property type="match status" value="1"/>
</dbReference>
<keyword evidence="2" id="KW-1185">Reference proteome</keyword>
<dbReference type="EMBL" id="CP030850">
    <property type="protein sequence ID" value="AXE18927.1"/>
    <property type="molecule type" value="Genomic_DNA"/>
</dbReference>
<gene>
    <name evidence="1" type="ORF">DR864_14785</name>
</gene>
<dbReference type="AlphaFoldDB" id="A0A344TJV6"/>
<evidence type="ECO:0008006" key="3">
    <source>
        <dbReference type="Google" id="ProtNLM"/>
    </source>
</evidence>
<accession>A0A344TJV6</accession>
<evidence type="ECO:0000313" key="1">
    <source>
        <dbReference type="EMBL" id="AXE18927.1"/>
    </source>
</evidence>
<reference evidence="1 2" key="1">
    <citation type="submission" date="2018-07" db="EMBL/GenBank/DDBJ databases">
        <title>Genome sequencing of Runella.</title>
        <authorList>
            <person name="Baek M.-G."/>
            <person name="Yi H."/>
        </authorList>
    </citation>
    <scope>NUCLEOTIDE SEQUENCE [LARGE SCALE GENOMIC DNA]</scope>
    <source>
        <strain evidence="1 2">HYN0085</strain>
    </source>
</reference>
<evidence type="ECO:0000313" key="2">
    <source>
        <dbReference type="Proteomes" id="UP000251993"/>
    </source>
</evidence>
<name>A0A344TJV6_9BACT</name>